<dbReference type="PaxDb" id="2903-EOD03912"/>
<dbReference type="KEGG" id="ehx:EMIHUDRAFT_221703"/>
<feature type="region of interest" description="Disordered" evidence="1">
    <location>
        <begin position="135"/>
        <end position="161"/>
    </location>
</feature>
<dbReference type="EnsemblProtists" id="EOD03912">
    <property type="protein sequence ID" value="EOD03912"/>
    <property type="gene ID" value="EMIHUDRAFT_221703"/>
</dbReference>
<evidence type="ECO:0000313" key="2">
    <source>
        <dbReference type="EnsemblProtists" id="EOD03912"/>
    </source>
</evidence>
<dbReference type="GeneID" id="17250105"/>
<reference evidence="3" key="1">
    <citation type="journal article" date="2013" name="Nature">
        <title>Pan genome of the phytoplankton Emiliania underpins its global distribution.</title>
        <authorList>
            <person name="Read B.A."/>
            <person name="Kegel J."/>
            <person name="Klute M.J."/>
            <person name="Kuo A."/>
            <person name="Lefebvre S.C."/>
            <person name="Maumus F."/>
            <person name="Mayer C."/>
            <person name="Miller J."/>
            <person name="Monier A."/>
            <person name="Salamov A."/>
            <person name="Young J."/>
            <person name="Aguilar M."/>
            <person name="Claverie J.M."/>
            <person name="Frickenhaus S."/>
            <person name="Gonzalez K."/>
            <person name="Herman E.K."/>
            <person name="Lin Y.C."/>
            <person name="Napier J."/>
            <person name="Ogata H."/>
            <person name="Sarno A.F."/>
            <person name="Shmutz J."/>
            <person name="Schroeder D."/>
            <person name="de Vargas C."/>
            <person name="Verret F."/>
            <person name="von Dassow P."/>
            <person name="Valentin K."/>
            <person name="Van de Peer Y."/>
            <person name="Wheeler G."/>
            <person name="Dacks J.B."/>
            <person name="Delwiche C.F."/>
            <person name="Dyhrman S.T."/>
            <person name="Glockner G."/>
            <person name="John U."/>
            <person name="Richards T."/>
            <person name="Worden A.Z."/>
            <person name="Zhang X."/>
            <person name="Grigoriev I.V."/>
            <person name="Allen A.E."/>
            <person name="Bidle K."/>
            <person name="Borodovsky M."/>
            <person name="Bowler C."/>
            <person name="Brownlee C."/>
            <person name="Cock J.M."/>
            <person name="Elias M."/>
            <person name="Gladyshev V.N."/>
            <person name="Groth M."/>
            <person name="Guda C."/>
            <person name="Hadaegh A."/>
            <person name="Iglesias-Rodriguez M.D."/>
            <person name="Jenkins J."/>
            <person name="Jones B.M."/>
            <person name="Lawson T."/>
            <person name="Leese F."/>
            <person name="Lindquist E."/>
            <person name="Lobanov A."/>
            <person name="Lomsadze A."/>
            <person name="Malik S.B."/>
            <person name="Marsh M.E."/>
            <person name="Mackinder L."/>
            <person name="Mock T."/>
            <person name="Mueller-Roeber B."/>
            <person name="Pagarete A."/>
            <person name="Parker M."/>
            <person name="Probert I."/>
            <person name="Quesneville H."/>
            <person name="Raines C."/>
            <person name="Rensing S.A."/>
            <person name="Riano-Pachon D.M."/>
            <person name="Richier S."/>
            <person name="Rokitta S."/>
            <person name="Shiraiwa Y."/>
            <person name="Soanes D.M."/>
            <person name="van der Giezen M."/>
            <person name="Wahlund T.M."/>
            <person name="Williams B."/>
            <person name="Wilson W."/>
            <person name="Wolfe G."/>
            <person name="Wurch L.L."/>
        </authorList>
    </citation>
    <scope>NUCLEOTIDE SEQUENCE</scope>
</reference>
<evidence type="ECO:0000313" key="3">
    <source>
        <dbReference type="Proteomes" id="UP000013827"/>
    </source>
</evidence>
<evidence type="ECO:0000256" key="1">
    <source>
        <dbReference type="SAM" id="MobiDB-lite"/>
    </source>
</evidence>
<reference evidence="2" key="2">
    <citation type="submission" date="2024-10" db="UniProtKB">
        <authorList>
            <consortium name="EnsemblProtists"/>
        </authorList>
    </citation>
    <scope>IDENTIFICATION</scope>
</reference>
<feature type="compositionally biased region" description="Polar residues" evidence="1">
    <location>
        <begin position="152"/>
        <end position="161"/>
    </location>
</feature>
<name>A0A0D3HY27_EMIH1</name>
<dbReference type="eggNOG" id="ENOG502T2NR">
    <property type="taxonomic scope" value="Eukaryota"/>
</dbReference>
<keyword evidence="3" id="KW-1185">Reference proteome</keyword>
<protein>
    <recommendedName>
        <fullName evidence="4">Cytochrome b5 heme-binding domain-containing protein</fullName>
    </recommendedName>
</protein>
<dbReference type="Proteomes" id="UP000013827">
    <property type="component" value="Unassembled WGS sequence"/>
</dbReference>
<sequence length="161" mass="16840">MYALLLAAAGPSLPPQAGIRVSRRGVFAIAGLTPLAASAEDVANLLYAKADASVFVGTYTDPMHPGGTRAIALTDTRIGAYQLARIVGGGGEGEPPLYELPAMISPAPGKSGEWQITIDFSPKGGPKDFTGYWDGDGIRFPPTPRQVERGLTSGNKWPKTS</sequence>
<evidence type="ECO:0008006" key="4">
    <source>
        <dbReference type="Google" id="ProtNLM"/>
    </source>
</evidence>
<dbReference type="RefSeq" id="XP_005756341.1">
    <property type="nucleotide sequence ID" value="XM_005756284.1"/>
</dbReference>
<accession>A0A0D3HY27</accession>
<dbReference type="HOGENOM" id="CLU_1646897_0_0_1"/>
<dbReference type="AlphaFoldDB" id="A0A0D3HY27"/>
<organism evidence="2 3">
    <name type="scientific">Emiliania huxleyi (strain CCMP1516)</name>
    <dbReference type="NCBI Taxonomy" id="280463"/>
    <lineage>
        <taxon>Eukaryota</taxon>
        <taxon>Haptista</taxon>
        <taxon>Haptophyta</taxon>
        <taxon>Prymnesiophyceae</taxon>
        <taxon>Isochrysidales</taxon>
        <taxon>Noelaerhabdaceae</taxon>
        <taxon>Emiliania</taxon>
    </lineage>
</organism>
<proteinExistence type="predicted"/>